<proteinExistence type="predicted"/>
<reference evidence="2 3" key="1">
    <citation type="submission" date="2019-06" db="EMBL/GenBank/DDBJ databases">
        <title>Draft genomes of female and male turbot (Scophthalmus maximus).</title>
        <authorList>
            <person name="Xu H."/>
            <person name="Xu X.-W."/>
            <person name="Shao C."/>
            <person name="Chen S."/>
        </authorList>
    </citation>
    <scope>NUCLEOTIDE SEQUENCE [LARGE SCALE GENOMIC DNA]</scope>
    <source>
        <strain evidence="2">Ysfricsl-2016a</strain>
        <tissue evidence="2">Blood</tissue>
    </source>
</reference>
<gene>
    <name evidence="2" type="ORF">F2P81_019974</name>
</gene>
<feature type="region of interest" description="Disordered" evidence="1">
    <location>
        <begin position="55"/>
        <end position="74"/>
    </location>
</feature>
<evidence type="ECO:0000313" key="3">
    <source>
        <dbReference type="Proteomes" id="UP000438429"/>
    </source>
</evidence>
<evidence type="ECO:0000313" key="2">
    <source>
        <dbReference type="EMBL" id="KAF0027233.1"/>
    </source>
</evidence>
<feature type="compositionally biased region" description="Polar residues" evidence="1">
    <location>
        <begin position="154"/>
        <end position="165"/>
    </location>
</feature>
<evidence type="ECO:0000256" key="1">
    <source>
        <dbReference type="SAM" id="MobiDB-lite"/>
    </source>
</evidence>
<accession>A0A6A4RYV2</accession>
<protein>
    <submittedName>
        <fullName evidence="2">Uncharacterized protein</fullName>
    </submittedName>
</protein>
<dbReference type="Proteomes" id="UP000438429">
    <property type="component" value="Unassembled WGS sequence"/>
</dbReference>
<dbReference type="EMBL" id="VEVO01000018">
    <property type="protein sequence ID" value="KAF0027233.1"/>
    <property type="molecule type" value="Genomic_DNA"/>
</dbReference>
<organism evidence="2 3">
    <name type="scientific">Scophthalmus maximus</name>
    <name type="common">Turbot</name>
    <name type="synonym">Psetta maxima</name>
    <dbReference type="NCBI Taxonomy" id="52904"/>
    <lineage>
        <taxon>Eukaryota</taxon>
        <taxon>Metazoa</taxon>
        <taxon>Chordata</taxon>
        <taxon>Craniata</taxon>
        <taxon>Vertebrata</taxon>
        <taxon>Euteleostomi</taxon>
        <taxon>Actinopterygii</taxon>
        <taxon>Neopterygii</taxon>
        <taxon>Teleostei</taxon>
        <taxon>Neoteleostei</taxon>
        <taxon>Acanthomorphata</taxon>
        <taxon>Carangaria</taxon>
        <taxon>Pleuronectiformes</taxon>
        <taxon>Pleuronectoidei</taxon>
        <taxon>Scophthalmidae</taxon>
        <taxon>Scophthalmus</taxon>
    </lineage>
</organism>
<name>A0A6A4RYV2_SCOMX</name>
<dbReference type="AlphaFoldDB" id="A0A6A4RYV2"/>
<feature type="compositionally biased region" description="Low complexity" evidence="1">
    <location>
        <begin position="58"/>
        <end position="69"/>
    </location>
</feature>
<sequence>MNQALASQTTAPWSYVTPLPWIVKLVAAALRSRVGGQSLPVGEVFGPLITRGHKSVDSAASPAPEQQVAPPAPRGSAIVPVCECVNERDQTDARRHLPSNPCRRGELPPKQLLFYVVVRFSGESPPAACFQSSAPHLPAATKHNKRQANPDPGSGSQQRGPTPTQLRAACACADLTMA</sequence>
<comment type="caution">
    <text evidence="2">The sequence shown here is derived from an EMBL/GenBank/DDBJ whole genome shotgun (WGS) entry which is preliminary data.</text>
</comment>
<feature type="region of interest" description="Disordered" evidence="1">
    <location>
        <begin position="140"/>
        <end position="165"/>
    </location>
</feature>